<dbReference type="Proteomes" id="UP001064048">
    <property type="component" value="Chromosome 27"/>
</dbReference>
<protein>
    <submittedName>
        <fullName evidence="1">Uncharacterized protein</fullName>
    </submittedName>
</protein>
<name>A0ACC0KYX3_CHOFU</name>
<keyword evidence="2" id="KW-1185">Reference proteome</keyword>
<dbReference type="EMBL" id="CM046127">
    <property type="protein sequence ID" value="KAI8441548.1"/>
    <property type="molecule type" value="Genomic_DNA"/>
</dbReference>
<organism evidence="1 2">
    <name type="scientific">Choristoneura fumiferana</name>
    <name type="common">Spruce budworm moth</name>
    <name type="synonym">Archips fumiferana</name>
    <dbReference type="NCBI Taxonomy" id="7141"/>
    <lineage>
        <taxon>Eukaryota</taxon>
        <taxon>Metazoa</taxon>
        <taxon>Ecdysozoa</taxon>
        <taxon>Arthropoda</taxon>
        <taxon>Hexapoda</taxon>
        <taxon>Insecta</taxon>
        <taxon>Pterygota</taxon>
        <taxon>Neoptera</taxon>
        <taxon>Endopterygota</taxon>
        <taxon>Lepidoptera</taxon>
        <taxon>Glossata</taxon>
        <taxon>Ditrysia</taxon>
        <taxon>Tortricoidea</taxon>
        <taxon>Tortricidae</taxon>
        <taxon>Tortricinae</taxon>
        <taxon>Choristoneura</taxon>
    </lineage>
</organism>
<comment type="caution">
    <text evidence="1">The sequence shown here is derived from an EMBL/GenBank/DDBJ whole genome shotgun (WGS) entry which is preliminary data.</text>
</comment>
<reference evidence="1 2" key="1">
    <citation type="journal article" date="2022" name="Genome Biol. Evol.">
        <title>The Spruce Budworm Genome: Reconstructing the Evolutionary History of Antifreeze Proteins.</title>
        <authorList>
            <person name="Beliveau C."/>
            <person name="Gagne P."/>
            <person name="Picq S."/>
            <person name="Vernygora O."/>
            <person name="Keeling C.I."/>
            <person name="Pinkney K."/>
            <person name="Doucet D."/>
            <person name="Wen F."/>
            <person name="Johnston J.S."/>
            <person name="Maaroufi H."/>
            <person name="Boyle B."/>
            <person name="Laroche J."/>
            <person name="Dewar K."/>
            <person name="Juretic N."/>
            <person name="Blackburn G."/>
            <person name="Nisole A."/>
            <person name="Brunet B."/>
            <person name="Brandao M."/>
            <person name="Lumley L."/>
            <person name="Duan J."/>
            <person name="Quan G."/>
            <person name="Lucarotti C.J."/>
            <person name="Roe A.D."/>
            <person name="Sperling F.A.H."/>
            <person name="Levesque R.C."/>
            <person name="Cusson M."/>
        </authorList>
    </citation>
    <scope>NUCLEOTIDE SEQUENCE [LARGE SCALE GENOMIC DNA]</scope>
    <source>
        <strain evidence="1">Glfc:IPQL:Cfum</strain>
    </source>
</reference>
<evidence type="ECO:0000313" key="2">
    <source>
        <dbReference type="Proteomes" id="UP001064048"/>
    </source>
</evidence>
<proteinExistence type="predicted"/>
<sequence length="1846" mass="210324">MEPDWYHVEILHYLNPHLIWVKVRDRSPTGFSLEQIGVYGVLPLDVVPDIDSESVITSRCDTWQPAATLVMKKVLLEATECRFLPTHIDRRSSIFDSNIHKYGEILIRKADGKFRKLSDYLKRSSFAIYDEAAFHQELSGGLISKRLSKNTLDEVIKIITAAIDDNASEVALQKQTTVYQAAKKLEALTSDNLDRHNRNFKKLITGEDLMKVLDKKFKDLELCKDLEEESVGRATLSSKMRDNRQMFDKVEVNVRNASYIPEIDRADTKAIKRYDDFEEPVRDEDNPSKLDTDESMEMPVVYHDIPSSVNQGEAVYHARRKNVNQKKKSSKYKLPVYDSLTQKCVAYSPPGVNRMKLSYKVVPLVQEPVEIPKIDTEDEVLETKDDMFGEVDSDVNIHITNQEVLKKYVNNKENGKLEDVQMPEPSVAAKEPIKIDLTTKVDDSSSESHSLLKKYKMLQKKLRICNERKRQDSASSASNTTAKDTLSSDGKKEDSDDDVSEIVKQYKENNVATVITPKNDANKHLVNKTNNVNPFKNVDPNLSVFVDKLVNPVLMVHTKNNARIEPKSNLSDIPFNLNIHNALKNMKVQQPMTMQSVSWFSILRGLSVMLIGPKGCGKTMGYLPSVCRLVSDGDNDIVNSVGPTCIIVCATAKSVSEIEYKSKMLLSHKEKVFSCYAGMDLLNITMSLLNGCDLFICTPCVLVRLLVQTDFGVDLRRLTTFVLDDCERMDEVYQNEIRVILAKVKEMLKTRVNKEVKVQYVLASRVWCDFMEPLAKRAPNTVICIGAFQECVLYSKANTTVDFVMAGNKNTKALEFIKNNDRSKKTLVVCRKDEEVDELERVLTQQKYTVFACNSEMTVEDLRSLNTAWNDYADPLSGPILVCCDGNLNHMNITDAHYLLHYSMPELFSMFCKRFSALNDHYPSIFKTENESVSIKIILEDNNAEQLPKICNFVKRCTNEFPNMLNAVCQKILTCKDSVKAADLVPICGNLLALGECPDFWYCRERHTFSETHDEPKEWMPTDGTITFKILHYQTAVLYSARLLSNIKKGGTRKYLQTYSTLSLKMGMYFSQDANRKLHGIPKIGDVCAVSIKENFFVRCQVVDIINKYRTGNPNHVLIKLIDEEKLETSRDIYLYHLPKELKDIETYVVQVRLAGLVPKDKDITFSDLAKYQLTKAVDINEDVYMRGKVVMTVGNQIFVDNIYVCQDLSSLNEIVVKNNFKEMLEPHSVPFPDHIKMTKSSLLFDAEASTDNTDFEELEEVKPLKEVPKAQWAHLNREDLSLVYFTSAIDPSSFFVRLAKFEDTMVGLNKDIDKYLEEKPGPLLNVKENDIVLAKFPDNECFERARVDLISGNKAKIFFVDYGDWREVPLKHLIEIPDKFITRLPFQAIECRLIGVRPVGDNWTDFSTNWLCDRCDREILQELYVKHFSSDKADYTGGTKYAVVLIDTNDEENVVYNNLMIKLNLAAPIEDEMNILDNLDFTEATKSSKIEDEWSNVDEETPVTKDNKKSNQLLRSVPLMADDDSDSDRWSFNMPQEIMNAFKGAPTNDYKTKPESKSANSKSADVKPTDSNKIIIKTTKPKSKSADSPNDKVEKVSNEPMLSDYEVIAPPKIQELDSDDLSSAESQNTKSELLKEVSQGRKPKILWKQNKLDVTLKIMLIGVEKYEINFLERAIDFSANVNDTSYSFNFELYGVIDKNKCSHSNKGQYLLVKLVKLAQLNWLSLTRKSCVGKWIVYDVDSLDMSSDEEEVVVNNMAEIIKSYNKDDSDSDDEFWDDANYSYGRRPRSVNESVPVLMALRALLQDNMHTHVAAHAAGGGGGGRRYQERSLRRGSLRDFIIVKEEK</sequence>
<gene>
    <name evidence="1" type="ORF">MSG28_015134</name>
</gene>
<accession>A0ACC0KYX3</accession>
<evidence type="ECO:0000313" key="1">
    <source>
        <dbReference type="EMBL" id="KAI8441548.1"/>
    </source>
</evidence>